<dbReference type="PANTHER" id="PTHR36695">
    <property type="entry name" value="AGAP008648-PA"/>
    <property type="match status" value="1"/>
</dbReference>
<evidence type="ECO:0000259" key="4">
    <source>
        <dbReference type="Pfam" id="PF12248"/>
    </source>
</evidence>
<evidence type="ECO:0000313" key="6">
    <source>
        <dbReference type="Proteomes" id="UP001153636"/>
    </source>
</evidence>
<feature type="domain" description="Farnesoic acid O-methyl transferase" evidence="4">
    <location>
        <begin position="47"/>
        <end position="184"/>
    </location>
</feature>
<dbReference type="SUPFAM" id="SSF63712">
    <property type="entry name" value="Nicotinic receptor ligand binding domain-like"/>
    <property type="match status" value="1"/>
</dbReference>
<evidence type="ECO:0000256" key="1">
    <source>
        <dbReference type="SAM" id="Phobius"/>
    </source>
</evidence>
<evidence type="ECO:0000313" key="5">
    <source>
        <dbReference type="EMBL" id="CAH1101491.1"/>
    </source>
</evidence>
<dbReference type="EMBL" id="OV651823">
    <property type="protein sequence ID" value="CAH1101491.1"/>
    <property type="molecule type" value="Genomic_DNA"/>
</dbReference>
<feature type="transmembrane region" description="Helical" evidence="1">
    <location>
        <begin position="405"/>
        <end position="427"/>
    </location>
</feature>
<dbReference type="Proteomes" id="UP001153636">
    <property type="component" value="Chromosome 11"/>
</dbReference>
<organism evidence="5 6">
    <name type="scientific">Psylliodes chrysocephalus</name>
    <dbReference type="NCBI Taxonomy" id="3402493"/>
    <lineage>
        <taxon>Eukaryota</taxon>
        <taxon>Metazoa</taxon>
        <taxon>Ecdysozoa</taxon>
        <taxon>Arthropoda</taxon>
        <taxon>Hexapoda</taxon>
        <taxon>Insecta</taxon>
        <taxon>Pterygota</taxon>
        <taxon>Neoptera</taxon>
        <taxon>Endopterygota</taxon>
        <taxon>Coleoptera</taxon>
        <taxon>Polyphaga</taxon>
        <taxon>Cucujiformia</taxon>
        <taxon>Chrysomeloidea</taxon>
        <taxon>Chrysomelidae</taxon>
        <taxon>Galerucinae</taxon>
        <taxon>Alticini</taxon>
        <taxon>Psylliodes</taxon>
    </lineage>
</organism>
<dbReference type="InterPro" id="IPR006202">
    <property type="entry name" value="Neur_chan_lig-bd"/>
</dbReference>
<feature type="transmembrane region" description="Helical" evidence="1">
    <location>
        <begin position="502"/>
        <end position="521"/>
    </location>
</feature>
<dbReference type="GO" id="GO:0016020">
    <property type="term" value="C:membrane"/>
    <property type="evidence" value="ECO:0007669"/>
    <property type="project" value="InterPro"/>
</dbReference>
<dbReference type="InterPro" id="IPR036734">
    <property type="entry name" value="Neur_chan_lig-bd_sf"/>
</dbReference>
<dbReference type="Gene3D" id="2.70.170.10">
    <property type="entry name" value="Neurotransmitter-gated ion-channel ligand-binding domain"/>
    <property type="match status" value="1"/>
</dbReference>
<accession>A0A9P0CHH4</accession>
<feature type="signal peptide" evidence="2">
    <location>
        <begin position="1"/>
        <end position="21"/>
    </location>
</feature>
<dbReference type="GO" id="GO:0005230">
    <property type="term" value="F:extracellular ligand-gated monoatomic ion channel activity"/>
    <property type="evidence" value="ECO:0007669"/>
    <property type="project" value="InterPro"/>
</dbReference>
<keyword evidence="1" id="KW-0812">Transmembrane</keyword>
<gene>
    <name evidence="5" type="ORF">PSYICH_LOCUS2342</name>
</gene>
<feature type="domain" description="Neurotransmitter-gated ion-channel ligand-binding" evidence="3">
    <location>
        <begin position="199"/>
        <end position="360"/>
    </location>
</feature>
<feature type="chain" id="PRO_5040374960" evidence="2">
    <location>
        <begin position="22"/>
        <end position="569"/>
    </location>
</feature>
<dbReference type="CDD" id="cd18989">
    <property type="entry name" value="LGIC_ECD_cation"/>
    <property type="match status" value="1"/>
</dbReference>
<dbReference type="InterPro" id="IPR038050">
    <property type="entry name" value="Neuro_actylchol_rec"/>
</dbReference>
<protein>
    <submittedName>
        <fullName evidence="5">Uncharacterized protein</fullName>
    </submittedName>
</protein>
<evidence type="ECO:0000256" key="2">
    <source>
        <dbReference type="SAM" id="SignalP"/>
    </source>
</evidence>
<feature type="transmembrane region" description="Helical" evidence="1">
    <location>
        <begin position="439"/>
        <end position="457"/>
    </location>
</feature>
<keyword evidence="6" id="KW-1185">Reference proteome</keyword>
<reference evidence="5" key="1">
    <citation type="submission" date="2022-01" db="EMBL/GenBank/DDBJ databases">
        <authorList>
            <person name="King R."/>
        </authorList>
    </citation>
    <scope>NUCLEOTIDE SEQUENCE</scope>
</reference>
<dbReference type="AlphaFoldDB" id="A0A9P0CHH4"/>
<feature type="transmembrane region" description="Helical" evidence="1">
    <location>
        <begin position="541"/>
        <end position="565"/>
    </location>
</feature>
<dbReference type="Pfam" id="PF12248">
    <property type="entry name" value="Methyltransf_FA"/>
    <property type="match status" value="1"/>
</dbReference>
<dbReference type="InterPro" id="IPR022041">
    <property type="entry name" value="Methyltransf_FA"/>
</dbReference>
<keyword evidence="2" id="KW-0732">Signal</keyword>
<dbReference type="PANTHER" id="PTHR36695:SF12">
    <property type="entry name" value="AGAP008648-PA"/>
    <property type="match status" value="1"/>
</dbReference>
<dbReference type="Gene3D" id="1.20.58.390">
    <property type="entry name" value="Neurotransmitter-gated ion-channel transmembrane domain"/>
    <property type="match status" value="1"/>
</dbReference>
<evidence type="ECO:0000259" key="3">
    <source>
        <dbReference type="Pfam" id="PF02931"/>
    </source>
</evidence>
<sequence length="569" mass="65398">MFQLHYFYLLILFSLSYEVTGNLYNHSQIDLTKCKIHYSRSGSVYRDFYSLTDMPGANDTLLLDFHFSVLAPSDAHILLAPSDKVEKGDPVYEIVIGAGGNTFCDIRRRQKADVKASVRINGLLSPLDPQSFWLHITKDGDIAVGKENEELPFISWVDTDPLPLKVISFSTWSGVEAKWYFDCKIDNIKKIERPLTHLEKLRRDLLYHYDPYVRPVKKISTFTNVSMALNINFISLDEHKATMELSGVTKMVWQDEKLIWDPNQYGGLKSLHIFRREIWQPDLVLYNALGDARDMLEDTMMVAHYTGDVEWNPKINLKVFCDSNDLGTWPKDNHSCNVILGFMREFNSMKLSFRENESSLIVQDTLEWVILEADVISGLTFNEKNETSEPAIFEIIFTLKRNSNIYNWLFFTPFVFMAFSILSSFWMDSIGSLKISIGCIEMILCVVMLLTLAMIVPHHVNKVPYLVSLYSYSLVAGLIALIVSTVVINISRDNHTNAVPHFMCKILTSLFLKIVLFLPNIKMADEYGNLNDNAEKLQSMWILLGITIDRISFIIYFVFTVYAVVLNYE</sequence>
<keyword evidence="1" id="KW-0472">Membrane</keyword>
<name>A0A9P0CHH4_9CUCU</name>
<dbReference type="Pfam" id="PF02931">
    <property type="entry name" value="Neur_chan_LBD"/>
    <property type="match status" value="1"/>
</dbReference>
<feature type="transmembrane region" description="Helical" evidence="1">
    <location>
        <begin position="469"/>
        <end position="490"/>
    </location>
</feature>
<keyword evidence="1" id="KW-1133">Transmembrane helix</keyword>
<proteinExistence type="predicted"/>
<dbReference type="OrthoDB" id="8182187at2759"/>